<gene>
    <name evidence="3" type="ORF">H1S06_05185</name>
</gene>
<keyword evidence="1" id="KW-0732">Signal</keyword>
<name>A0A7W1WX50_9GAMM</name>
<dbReference type="AlphaFoldDB" id="A0A7W1WX50"/>
<organism evidence="3 4">
    <name type="scientific">Marinobacterium marinum</name>
    <dbReference type="NCBI Taxonomy" id="2756129"/>
    <lineage>
        <taxon>Bacteria</taxon>
        <taxon>Pseudomonadati</taxon>
        <taxon>Pseudomonadota</taxon>
        <taxon>Gammaproteobacteria</taxon>
        <taxon>Oceanospirillales</taxon>
        <taxon>Oceanospirillaceae</taxon>
        <taxon>Marinobacterium</taxon>
    </lineage>
</organism>
<dbReference type="SUPFAM" id="SSF159501">
    <property type="entry name" value="EreA/ChaN-like"/>
    <property type="match status" value="1"/>
</dbReference>
<feature type="signal peptide" evidence="1">
    <location>
        <begin position="1"/>
        <end position="19"/>
    </location>
</feature>
<accession>A0A7W1WX50</accession>
<dbReference type="InterPro" id="IPR007314">
    <property type="entry name" value="Cofac_haem-bd_dom"/>
</dbReference>
<evidence type="ECO:0000259" key="2">
    <source>
        <dbReference type="Pfam" id="PF04187"/>
    </source>
</evidence>
<dbReference type="Gene3D" id="3.40.50.11550">
    <property type="match status" value="1"/>
</dbReference>
<dbReference type="PROSITE" id="PS51257">
    <property type="entry name" value="PROKAR_LIPOPROTEIN"/>
    <property type="match status" value="1"/>
</dbReference>
<evidence type="ECO:0000256" key="1">
    <source>
        <dbReference type="SAM" id="SignalP"/>
    </source>
</evidence>
<comment type="caution">
    <text evidence="3">The sequence shown here is derived from an EMBL/GenBank/DDBJ whole genome shotgun (WGS) entry which is preliminary data.</text>
</comment>
<keyword evidence="4" id="KW-1185">Reference proteome</keyword>
<feature type="domain" description="Haem-binding uptake Tiki superfamily ChaN" evidence="2">
    <location>
        <begin position="79"/>
        <end position="266"/>
    </location>
</feature>
<keyword evidence="3" id="KW-0449">Lipoprotein</keyword>
<evidence type="ECO:0000313" key="3">
    <source>
        <dbReference type="EMBL" id="MBA4501754.1"/>
    </source>
</evidence>
<protein>
    <submittedName>
        <fullName evidence="3">ChaN family lipoprotein</fullName>
    </submittedName>
</protein>
<dbReference type="Proteomes" id="UP000538931">
    <property type="component" value="Unassembled WGS sequence"/>
</dbReference>
<dbReference type="RefSeq" id="WP_181737929.1">
    <property type="nucleotide sequence ID" value="NZ_JACEMT010000041.1"/>
</dbReference>
<proteinExistence type="predicted"/>
<evidence type="ECO:0000313" key="4">
    <source>
        <dbReference type="Proteomes" id="UP000538931"/>
    </source>
</evidence>
<dbReference type="EMBL" id="JACEMT010000041">
    <property type="protein sequence ID" value="MBA4501754.1"/>
    <property type="molecule type" value="Genomic_DNA"/>
</dbReference>
<feature type="chain" id="PRO_5030759280" evidence="1">
    <location>
        <begin position="20"/>
        <end position="334"/>
    </location>
</feature>
<dbReference type="Pfam" id="PF04187">
    <property type="entry name" value="Cofac_haem_bdg"/>
    <property type="match status" value="1"/>
</dbReference>
<dbReference type="Gene3D" id="1.10.8.760">
    <property type="entry name" value="Haem-binding uptake, Tiki superfamily, ChaN, domain 2"/>
    <property type="match status" value="1"/>
</dbReference>
<reference evidence="3 4" key="1">
    <citation type="submission" date="2020-07" db="EMBL/GenBank/DDBJ databases">
        <title>Bacterium isolated from marien macroalgae.</title>
        <authorList>
            <person name="Zhu K."/>
            <person name="Lu D."/>
            <person name="Du Z."/>
        </authorList>
    </citation>
    <scope>NUCLEOTIDE SEQUENCE [LARGE SCALE GENOMIC DNA]</scope>
    <source>
        <strain evidence="3 4">3-1745</strain>
    </source>
</reference>
<sequence>MLSRNLGTGLLLSVAVLMAGCAGTSNKEVKSEQTVASAALPEKIPFPFKGELHRDNALVGHFWSAKDDRLVSWREVFANLPEGGWLLLGEAHDTRDHQNLESMFIQVIARSGRLGNVAFEQLNEDQQSLVDPWIGRGNEVNGHFIGWDPNAWSWSTYINPLSNALNAAQRVVAINPSNERIMQTYKGQHPVEQGDAEHTRLMSELIRIGHCNMLPEKAVAPMVKVQLAKDQFMARTLADSAVEGRVGVAIMGYQHARKDYGVPLWLKGNTDTVTVLLQAVSDDENVDSYIRHRYGKALPADYILFTPGEPKGDYCEQLSKTDFSRMAGHEQSRK</sequence>